<dbReference type="PANTHER" id="PTHR36115">
    <property type="entry name" value="PROLINE-RICH ANTIGEN HOMOLOG-RELATED"/>
    <property type="match status" value="1"/>
</dbReference>
<accession>A0A2N0WCT0</accession>
<evidence type="ECO:0000259" key="7">
    <source>
        <dbReference type="Pfam" id="PF06271"/>
    </source>
</evidence>
<keyword evidence="5 6" id="KW-0472">Membrane</keyword>
<evidence type="ECO:0000256" key="3">
    <source>
        <dbReference type="ARBA" id="ARBA00022692"/>
    </source>
</evidence>
<dbReference type="InterPro" id="IPR051791">
    <property type="entry name" value="Pra-immunoreactive"/>
</dbReference>
<feature type="transmembrane region" description="Helical" evidence="6">
    <location>
        <begin position="106"/>
        <end position="125"/>
    </location>
</feature>
<keyword evidence="4 6" id="KW-1133">Transmembrane helix</keyword>
<dbReference type="AlphaFoldDB" id="A0A2N0WCT0"/>
<sequence>MSQQYAYAGFWIRFGAAIIDSIILMVAMIPLTMIFGGGNTTVASYGFSSFQFMSTADWIWQILAAVFYIFCWIKFAGTPGKRLLRLKVLDEKTGENVTVGQAIIRYIGYIPATLVFFIGLIWVAFDSKKQGWHDKMAKTVVVREL</sequence>
<feature type="transmembrane region" description="Helical" evidence="6">
    <location>
        <begin position="12"/>
        <end position="38"/>
    </location>
</feature>
<dbReference type="Proteomes" id="UP000233553">
    <property type="component" value="Unassembled WGS sequence"/>
</dbReference>
<comment type="caution">
    <text evidence="8">The sequence shown here is derived from an EMBL/GenBank/DDBJ whole genome shotgun (WGS) entry which is preliminary data.</text>
</comment>
<dbReference type="Pfam" id="PF06271">
    <property type="entry name" value="RDD"/>
    <property type="match status" value="1"/>
</dbReference>
<dbReference type="PANTHER" id="PTHR36115:SF4">
    <property type="entry name" value="MEMBRANE PROTEIN"/>
    <property type="match status" value="1"/>
</dbReference>
<gene>
    <name evidence="8" type="ORF">CW311_14235</name>
</gene>
<dbReference type="RefSeq" id="WP_101236935.1">
    <property type="nucleotide sequence ID" value="NZ_PISJ01000017.1"/>
</dbReference>
<proteinExistence type="predicted"/>
<feature type="transmembrane region" description="Helical" evidence="6">
    <location>
        <begin position="58"/>
        <end position="77"/>
    </location>
</feature>
<feature type="domain" description="RDD" evidence="7">
    <location>
        <begin position="7"/>
        <end position="138"/>
    </location>
</feature>
<keyword evidence="2" id="KW-1003">Cell membrane</keyword>
<evidence type="ECO:0000256" key="4">
    <source>
        <dbReference type="ARBA" id="ARBA00022989"/>
    </source>
</evidence>
<evidence type="ECO:0000256" key="6">
    <source>
        <dbReference type="SAM" id="Phobius"/>
    </source>
</evidence>
<protein>
    <submittedName>
        <fullName evidence="8">RDD family protein</fullName>
    </submittedName>
</protein>
<reference evidence="8 9" key="1">
    <citation type="submission" date="2017-12" db="EMBL/GenBank/DDBJ databases">
        <title>Draft Genome sequences of multiple microbial strains isolated from spacecraft associated surfaces.</title>
        <authorList>
            <person name="Seuylemezian A."/>
            <person name="Vaishampayan P."/>
            <person name="Venkateswaran K."/>
        </authorList>
    </citation>
    <scope>NUCLEOTIDE SEQUENCE [LARGE SCALE GENOMIC DNA]</scope>
    <source>
        <strain evidence="8 9">2P01AA</strain>
    </source>
</reference>
<evidence type="ECO:0000313" key="8">
    <source>
        <dbReference type="EMBL" id="PKF32382.1"/>
    </source>
</evidence>
<comment type="subcellular location">
    <subcellularLocation>
        <location evidence="1">Cell membrane</location>
        <topology evidence="1">Multi-pass membrane protein</topology>
    </subcellularLocation>
</comment>
<dbReference type="InterPro" id="IPR010432">
    <property type="entry name" value="RDD"/>
</dbReference>
<evidence type="ECO:0000256" key="1">
    <source>
        <dbReference type="ARBA" id="ARBA00004651"/>
    </source>
</evidence>
<evidence type="ECO:0000256" key="5">
    <source>
        <dbReference type="ARBA" id="ARBA00023136"/>
    </source>
</evidence>
<dbReference type="GO" id="GO:0005886">
    <property type="term" value="C:plasma membrane"/>
    <property type="evidence" value="ECO:0007669"/>
    <property type="project" value="UniProtKB-SubCell"/>
</dbReference>
<name>A0A2N0WCT0_9GAMM</name>
<evidence type="ECO:0000256" key="2">
    <source>
        <dbReference type="ARBA" id="ARBA00022475"/>
    </source>
</evidence>
<organism evidence="8 9">
    <name type="scientific">Acinetobacter proteolyticus</name>
    <dbReference type="NCBI Taxonomy" id="1776741"/>
    <lineage>
        <taxon>Bacteria</taxon>
        <taxon>Pseudomonadati</taxon>
        <taxon>Pseudomonadota</taxon>
        <taxon>Gammaproteobacteria</taxon>
        <taxon>Moraxellales</taxon>
        <taxon>Moraxellaceae</taxon>
        <taxon>Acinetobacter</taxon>
    </lineage>
</organism>
<keyword evidence="3 6" id="KW-0812">Transmembrane</keyword>
<dbReference type="EMBL" id="PISJ01000017">
    <property type="protein sequence ID" value="PKF32382.1"/>
    <property type="molecule type" value="Genomic_DNA"/>
</dbReference>
<evidence type="ECO:0000313" key="9">
    <source>
        <dbReference type="Proteomes" id="UP000233553"/>
    </source>
</evidence>